<dbReference type="Proteomes" id="UP000314983">
    <property type="component" value="Chromosome 9"/>
</dbReference>
<protein>
    <recommendedName>
        <fullName evidence="1">C-type lectin domain-containing protein</fullName>
    </recommendedName>
</protein>
<reference evidence="2" key="5">
    <citation type="submission" date="2025-09" db="UniProtKB">
        <authorList>
            <consortium name="Ensembl"/>
        </authorList>
    </citation>
    <scope>IDENTIFICATION</scope>
</reference>
<sequence>MDHLQQCDCNERTITGGEKWTPERTFNTCNSRNDCKQRGADLVVIKSREEQVSKTFSQTEAWIGLTDKDNEGSWKWVDGTALTTG</sequence>
<organism evidence="2 3">
    <name type="scientific">Electrophorus electricus</name>
    <name type="common">Electric eel</name>
    <name type="synonym">Gymnotus electricus</name>
    <dbReference type="NCBI Taxonomy" id="8005"/>
    <lineage>
        <taxon>Eukaryota</taxon>
        <taxon>Metazoa</taxon>
        <taxon>Chordata</taxon>
        <taxon>Craniata</taxon>
        <taxon>Vertebrata</taxon>
        <taxon>Euteleostomi</taxon>
        <taxon>Actinopterygii</taxon>
        <taxon>Neopterygii</taxon>
        <taxon>Teleostei</taxon>
        <taxon>Ostariophysi</taxon>
        <taxon>Gymnotiformes</taxon>
        <taxon>Gymnotoidei</taxon>
        <taxon>Gymnotidae</taxon>
        <taxon>Electrophorus</taxon>
    </lineage>
</organism>
<dbReference type="InterPro" id="IPR016187">
    <property type="entry name" value="CTDL_fold"/>
</dbReference>
<dbReference type="AlphaFoldDB" id="A0A4W4G1S2"/>
<dbReference type="SUPFAM" id="SSF56436">
    <property type="entry name" value="C-type lectin-like"/>
    <property type="match status" value="1"/>
</dbReference>
<dbReference type="GeneTree" id="ENSGT01120000275538"/>
<reference evidence="3" key="2">
    <citation type="journal article" date="2017" name="Sci. Adv.">
        <title>A tail of two voltages: Proteomic comparison of the three electric organs of the electric eel.</title>
        <authorList>
            <person name="Traeger L.L."/>
            <person name="Sabat G."/>
            <person name="Barrett-Wilt G.A."/>
            <person name="Wells G.B."/>
            <person name="Sussman M.R."/>
        </authorList>
    </citation>
    <scope>NUCLEOTIDE SEQUENCE [LARGE SCALE GENOMIC DNA]</scope>
</reference>
<evidence type="ECO:0000313" key="2">
    <source>
        <dbReference type="Ensembl" id="ENSEEEP00000031602.2"/>
    </source>
</evidence>
<feature type="domain" description="C-type lectin" evidence="1">
    <location>
        <begin position="30"/>
        <end position="85"/>
    </location>
</feature>
<keyword evidence="3" id="KW-1185">Reference proteome</keyword>
<dbReference type="Ensembl" id="ENSEEET00000031985.2">
    <property type="protein sequence ID" value="ENSEEEP00000031602.2"/>
    <property type="gene ID" value="ENSEEEG00000015113.2"/>
</dbReference>
<dbReference type="Gene3D" id="3.10.100.10">
    <property type="entry name" value="Mannose-Binding Protein A, subunit A"/>
    <property type="match status" value="1"/>
</dbReference>
<reference evidence="2" key="4">
    <citation type="submission" date="2025-08" db="UniProtKB">
        <authorList>
            <consortium name="Ensembl"/>
        </authorList>
    </citation>
    <scope>IDENTIFICATION</scope>
</reference>
<proteinExistence type="predicted"/>
<reference evidence="2" key="3">
    <citation type="submission" date="2020-05" db="EMBL/GenBank/DDBJ databases">
        <title>Electrophorus electricus (electric eel) genome, fEleEle1, primary haplotype.</title>
        <authorList>
            <person name="Myers G."/>
            <person name="Meyer A."/>
            <person name="Fedrigo O."/>
            <person name="Formenti G."/>
            <person name="Rhie A."/>
            <person name="Tracey A."/>
            <person name="Sims Y."/>
            <person name="Jarvis E.D."/>
        </authorList>
    </citation>
    <scope>NUCLEOTIDE SEQUENCE [LARGE SCALE GENOMIC DNA]</scope>
</reference>
<dbReference type="InterPro" id="IPR050111">
    <property type="entry name" value="C-type_lectin/snaclec_domain"/>
</dbReference>
<reference evidence="3" key="1">
    <citation type="journal article" date="2014" name="Science">
        <title>Nonhuman genetics. Genomic basis for the convergent evolution of electric organs.</title>
        <authorList>
            <person name="Gallant J.R."/>
            <person name="Traeger L.L."/>
            <person name="Volkening J.D."/>
            <person name="Moffett H."/>
            <person name="Chen P.H."/>
            <person name="Novina C.D."/>
            <person name="Phillips G.N.Jr."/>
            <person name="Anand R."/>
            <person name="Wells G.B."/>
            <person name="Pinch M."/>
            <person name="Guth R."/>
            <person name="Unguez G.A."/>
            <person name="Albert J.S."/>
            <person name="Zakon H.H."/>
            <person name="Samanta M.P."/>
            <person name="Sussman M.R."/>
        </authorList>
    </citation>
    <scope>NUCLEOTIDE SEQUENCE [LARGE SCALE GENOMIC DNA]</scope>
</reference>
<dbReference type="PANTHER" id="PTHR22803">
    <property type="entry name" value="MANNOSE, PHOSPHOLIPASE, LECTIN RECEPTOR RELATED"/>
    <property type="match status" value="1"/>
</dbReference>
<dbReference type="InterPro" id="IPR016186">
    <property type="entry name" value="C-type_lectin-like/link_sf"/>
</dbReference>
<evidence type="ECO:0000313" key="3">
    <source>
        <dbReference type="Proteomes" id="UP000314983"/>
    </source>
</evidence>
<dbReference type="PROSITE" id="PS50041">
    <property type="entry name" value="C_TYPE_LECTIN_2"/>
    <property type="match status" value="1"/>
</dbReference>
<dbReference type="Pfam" id="PF00059">
    <property type="entry name" value="Lectin_C"/>
    <property type="match status" value="1"/>
</dbReference>
<name>A0A4W4G1S2_ELEEL</name>
<accession>A0A4W4G1S2</accession>
<evidence type="ECO:0000259" key="1">
    <source>
        <dbReference type="PROSITE" id="PS50041"/>
    </source>
</evidence>
<dbReference type="InterPro" id="IPR001304">
    <property type="entry name" value="C-type_lectin-like"/>
</dbReference>